<dbReference type="EMBL" id="JAEKNQ010000020">
    <property type="protein sequence ID" value="MBJ7602539.1"/>
    <property type="molecule type" value="Genomic_DNA"/>
</dbReference>
<dbReference type="PANTHER" id="PTHR41252">
    <property type="entry name" value="BLR2505 PROTEIN"/>
    <property type="match status" value="1"/>
</dbReference>
<evidence type="ECO:0000259" key="1">
    <source>
        <dbReference type="Pfam" id="PF12680"/>
    </source>
</evidence>
<dbReference type="SUPFAM" id="SSF54427">
    <property type="entry name" value="NTF2-like"/>
    <property type="match status" value="1"/>
</dbReference>
<dbReference type="RefSeq" id="WP_338177118.1">
    <property type="nucleotide sequence ID" value="NZ_JAEKNQ010000020.1"/>
</dbReference>
<organism evidence="2 3">
    <name type="scientific">Candidatus Dormiibacter inghamiae</name>
    <dbReference type="NCBI Taxonomy" id="3127013"/>
    <lineage>
        <taxon>Bacteria</taxon>
        <taxon>Bacillati</taxon>
        <taxon>Candidatus Dormiibacterota</taxon>
        <taxon>Candidatus Dormibacteria</taxon>
        <taxon>Candidatus Dormibacterales</taxon>
        <taxon>Candidatus Dormibacteraceae</taxon>
        <taxon>Candidatus Dormiibacter</taxon>
    </lineage>
</organism>
<reference evidence="2 3" key="1">
    <citation type="submission" date="2020-10" db="EMBL/GenBank/DDBJ databases">
        <title>Ca. Dormibacterota MAGs.</title>
        <authorList>
            <person name="Montgomery K."/>
        </authorList>
    </citation>
    <scope>NUCLEOTIDE SEQUENCE [LARGE SCALE GENOMIC DNA]</scope>
    <source>
        <strain evidence="2">SC8811_S16_3</strain>
    </source>
</reference>
<accession>A0A934ND33</accession>
<dbReference type="Pfam" id="PF12680">
    <property type="entry name" value="SnoaL_2"/>
    <property type="match status" value="1"/>
</dbReference>
<comment type="caution">
    <text evidence="2">The sequence shown here is derived from an EMBL/GenBank/DDBJ whole genome shotgun (WGS) entry which is preliminary data.</text>
</comment>
<dbReference type="InterPro" id="IPR037401">
    <property type="entry name" value="SnoaL-like"/>
</dbReference>
<dbReference type="InterPro" id="IPR032710">
    <property type="entry name" value="NTF2-like_dom_sf"/>
</dbReference>
<gene>
    <name evidence="2" type="ORF">JF888_05000</name>
</gene>
<dbReference type="PANTHER" id="PTHR41252:SF1">
    <property type="entry name" value="BLR2505 PROTEIN"/>
    <property type="match status" value="1"/>
</dbReference>
<proteinExistence type="predicted"/>
<dbReference type="AlphaFoldDB" id="A0A934ND33"/>
<name>A0A934ND33_9BACT</name>
<dbReference type="Proteomes" id="UP000620075">
    <property type="component" value="Unassembled WGS sequence"/>
</dbReference>
<dbReference type="Gene3D" id="3.10.450.50">
    <property type="match status" value="1"/>
</dbReference>
<protein>
    <submittedName>
        <fullName evidence="2">Nuclear transport factor 2 family protein</fullName>
    </submittedName>
</protein>
<evidence type="ECO:0000313" key="3">
    <source>
        <dbReference type="Proteomes" id="UP000620075"/>
    </source>
</evidence>
<feature type="domain" description="SnoaL-like" evidence="1">
    <location>
        <begin position="10"/>
        <end position="114"/>
    </location>
</feature>
<sequence length="134" mass="15096">MSDQANKRRVRDAYEAFSRRDLGPFMDAIADDVDWIDPLPPDHPVGGVFRGKNEVARYFEELGKLATFKAFDVVDIVAEGDTVVAFLHLETTMRHNGRDFVGDSAHVWTFADGVAIRYRIFADTARIMAAFRGD</sequence>
<evidence type="ECO:0000313" key="2">
    <source>
        <dbReference type="EMBL" id="MBJ7602539.1"/>
    </source>
</evidence>